<organism evidence="4 5">
    <name type="scientific">Brachybacterium hainanense</name>
    <dbReference type="NCBI Taxonomy" id="1541174"/>
    <lineage>
        <taxon>Bacteria</taxon>
        <taxon>Bacillati</taxon>
        <taxon>Actinomycetota</taxon>
        <taxon>Actinomycetes</taxon>
        <taxon>Micrococcales</taxon>
        <taxon>Dermabacteraceae</taxon>
        <taxon>Brachybacterium</taxon>
    </lineage>
</organism>
<evidence type="ECO:0000259" key="3">
    <source>
        <dbReference type="Pfam" id="PF18164"/>
    </source>
</evidence>
<evidence type="ECO:0000313" key="5">
    <source>
        <dbReference type="Proteomes" id="UP001589793"/>
    </source>
</evidence>
<dbReference type="GO" id="GO:0016746">
    <property type="term" value="F:acyltransferase activity"/>
    <property type="evidence" value="ECO:0007669"/>
    <property type="project" value="UniProtKB-KW"/>
</dbReference>
<feature type="region of interest" description="Disordered" evidence="1">
    <location>
        <begin position="1"/>
        <end position="23"/>
    </location>
</feature>
<dbReference type="InterPro" id="IPR041273">
    <property type="entry name" value="NAT_N"/>
</dbReference>
<feature type="compositionally biased region" description="Pro residues" evidence="1">
    <location>
        <begin position="1"/>
        <end position="13"/>
    </location>
</feature>
<evidence type="ECO:0000313" key="4">
    <source>
        <dbReference type="EMBL" id="MFC0675304.1"/>
    </source>
</evidence>
<dbReference type="Proteomes" id="UP001589793">
    <property type="component" value="Unassembled WGS sequence"/>
</dbReference>
<dbReference type="RefSeq" id="WP_376982220.1">
    <property type="nucleotide sequence ID" value="NZ_JBHLSV010000021.1"/>
</dbReference>
<keyword evidence="4" id="KW-0808">Transferase</keyword>
<dbReference type="Pfam" id="PF18164">
    <property type="entry name" value="GNAT_C"/>
    <property type="match status" value="1"/>
</dbReference>
<proteinExistence type="predicted"/>
<comment type="caution">
    <text evidence="4">The sequence shown here is derived from an EMBL/GenBank/DDBJ whole genome shotgun (WGS) entry which is preliminary data.</text>
</comment>
<keyword evidence="4" id="KW-0012">Acyltransferase</keyword>
<gene>
    <name evidence="4" type="ORF">ACFFF6_15170</name>
</gene>
<protein>
    <submittedName>
        <fullName evidence="4">Acyltransferase domain-containing protein</fullName>
    </submittedName>
</protein>
<accession>A0ABV6RE92</accession>
<feature type="domain" description="GNAT-like C-terminal" evidence="3">
    <location>
        <begin position="177"/>
        <end position="350"/>
    </location>
</feature>
<dbReference type="EMBL" id="JBHLSV010000021">
    <property type="protein sequence ID" value="MFC0675304.1"/>
    <property type="molecule type" value="Genomic_DNA"/>
</dbReference>
<name>A0ABV6RE92_9MICO</name>
<reference evidence="4 5" key="1">
    <citation type="submission" date="2024-09" db="EMBL/GenBank/DDBJ databases">
        <authorList>
            <person name="Sun Q."/>
            <person name="Mori K."/>
        </authorList>
    </citation>
    <scope>NUCLEOTIDE SEQUENCE [LARGE SCALE GENOMIC DNA]</scope>
    <source>
        <strain evidence="4 5">CICC 10874</strain>
    </source>
</reference>
<evidence type="ECO:0000259" key="2">
    <source>
        <dbReference type="Pfam" id="PF18082"/>
    </source>
</evidence>
<dbReference type="Pfam" id="PF18082">
    <property type="entry name" value="NAT_N"/>
    <property type="match status" value="1"/>
</dbReference>
<feature type="domain" description="N-acyltransferase N-terminal" evidence="2">
    <location>
        <begin position="41"/>
        <end position="175"/>
    </location>
</feature>
<dbReference type="Gene3D" id="3.40.630.120">
    <property type="match status" value="1"/>
</dbReference>
<keyword evidence="5" id="KW-1185">Reference proteome</keyword>
<dbReference type="InterPro" id="IPR041644">
    <property type="entry name" value="GNAT_C"/>
</dbReference>
<evidence type="ECO:0000256" key="1">
    <source>
        <dbReference type="SAM" id="MobiDB-lite"/>
    </source>
</evidence>
<sequence length="353" mass="38223">MSPSPAAPSPAQSPAPREVRAEQELSLEEIRAQLAAPARDPLLARLGIREQDAADLVPVIEAALADEEILAEVARIANQLGAAAGLDVPALDLAARKDELDALGARLAPGEGLIPILAFLVSTGTVRRWHAARGLTTEQSWLVLADLGQQMRVHRAGTGRLGLHQLNWVTMNWAGRLVQLGRLQFDLHRARTATLDGAGRDEEASAVPPQEEPRERWVIGTHIPATGPLDPAAVGASFAEATAYFTAHYPDLAEGREPGDPAFGHEFTCWSWLISEEFAEITGPGSNLARFAARWEVLKEIPDDGDSALFFCFGLRPPQDLRALPRRTRLERGVADRLADGRGWTSGLGRIIR</sequence>